<evidence type="ECO:0000256" key="1">
    <source>
        <dbReference type="ARBA" id="ARBA00004370"/>
    </source>
</evidence>
<dbReference type="GO" id="GO:0008233">
    <property type="term" value="F:peptidase activity"/>
    <property type="evidence" value="ECO:0007669"/>
    <property type="project" value="UniProtKB-KW"/>
</dbReference>
<dbReference type="RefSeq" id="WP_308732593.1">
    <property type="nucleotide sequence ID" value="NZ_JAJEQN010000072.1"/>
</dbReference>
<name>A0AAE3E7F8_9FIRM</name>
<evidence type="ECO:0000256" key="6">
    <source>
        <dbReference type="PIRNR" id="PIRNR005651"/>
    </source>
</evidence>
<keyword evidence="5" id="KW-0472">Membrane</keyword>
<comment type="function">
    <text evidence="6">HflC and HflK could regulate a protease.</text>
</comment>
<evidence type="ECO:0000259" key="7">
    <source>
        <dbReference type="SMART" id="SM00244"/>
    </source>
</evidence>
<reference evidence="8 9" key="1">
    <citation type="submission" date="2021-10" db="EMBL/GenBank/DDBJ databases">
        <title>Anaerobic single-cell dispensing facilitates the cultivation of human gut bacteria.</title>
        <authorList>
            <person name="Afrizal A."/>
        </authorList>
    </citation>
    <scope>NUCLEOTIDE SEQUENCE [LARGE SCALE GENOMIC DNA]</scope>
    <source>
        <strain evidence="8 9">CLA-AA-H224</strain>
    </source>
</reference>
<dbReference type="SMART" id="SM00244">
    <property type="entry name" value="PHB"/>
    <property type="match status" value="1"/>
</dbReference>
<dbReference type="Gene3D" id="3.30.479.30">
    <property type="entry name" value="Band 7 domain"/>
    <property type="match status" value="1"/>
</dbReference>
<dbReference type="InterPro" id="IPR010200">
    <property type="entry name" value="HflC"/>
</dbReference>
<gene>
    <name evidence="8" type="ORF">LKD48_15985</name>
</gene>
<dbReference type="GO" id="GO:0016020">
    <property type="term" value="C:membrane"/>
    <property type="evidence" value="ECO:0007669"/>
    <property type="project" value="UniProtKB-SubCell"/>
</dbReference>
<dbReference type="EMBL" id="JAJEQN010000072">
    <property type="protein sequence ID" value="MCC2223099.1"/>
    <property type="molecule type" value="Genomic_DNA"/>
</dbReference>
<dbReference type="PANTHER" id="PTHR42911">
    <property type="entry name" value="MODULATOR OF FTSH PROTEASE HFLC"/>
    <property type="match status" value="1"/>
</dbReference>
<dbReference type="AlphaFoldDB" id="A0AAE3E7F8"/>
<accession>A0AAE3E7F8</accession>
<evidence type="ECO:0000256" key="4">
    <source>
        <dbReference type="ARBA" id="ARBA00022989"/>
    </source>
</evidence>
<dbReference type="GO" id="GO:0006508">
    <property type="term" value="P:proteolysis"/>
    <property type="evidence" value="ECO:0007669"/>
    <property type="project" value="UniProtKB-KW"/>
</dbReference>
<keyword evidence="8" id="KW-0645">Protease</keyword>
<dbReference type="PANTHER" id="PTHR42911:SF1">
    <property type="entry name" value="MODULATOR OF FTSH PROTEASE HFLC"/>
    <property type="match status" value="1"/>
</dbReference>
<sequence>MKKTTKRIIIGVAAFVAVICGLSSLVVTKENEYTLIMRFGKINSIKTEAGLSFKVPFLDSEQTLPKEILLYDMAASDVITKDKKTMIADSYVLWQISDPILFSKTLNRSVSNAEGRIDAAVFNATKNAISTLTQNEVIAARDGELKELIMSKVGNSMDSYGVKILMAEIKQLDLPEDNKAAVYERMISERNQIAASYQAEGDSEAKKIRNSTDKEISIMLSDAKAEAANTIAEGESEYMRILGDAYNTPERAEFYEFDRALEAAKTAMSGSDKTLILPKDSPLASIFMGEEN</sequence>
<evidence type="ECO:0000313" key="8">
    <source>
        <dbReference type="EMBL" id="MCC2223099.1"/>
    </source>
</evidence>
<dbReference type="InterPro" id="IPR001972">
    <property type="entry name" value="Stomatin_HflK_fam"/>
</dbReference>
<comment type="subcellular location">
    <subcellularLocation>
        <location evidence="1">Membrane</location>
    </subcellularLocation>
</comment>
<keyword evidence="9" id="KW-1185">Reference proteome</keyword>
<dbReference type="CDD" id="cd03405">
    <property type="entry name" value="SPFH_HflC"/>
    <property type="match status" value="1"/>
</dbReference>
<evidence type="ECO:0000256" key="5">
    <source>
        <dbReference type="ARBA" id="ARBA00023136"/>
    </source>
</evidence>
<comment type="similarity">
    <text evidence="2 6">Belongs to the band 7/mec-2 family. HflC subfamily.</text>
</comment>
<evidence type="ECO:0000313" key="9">
    <source>
        <dbReference type="Proteomes" id="UP001198200"/>
    </source>
</evidence>
<dbReference type="PIRSF" id="PIRSF005651">
    <property type="entry name" value="HflC"/>
    <property type="match status" value="1"/>
</dbReference>
<dbReference type="Pfam" id="PF01145">
    <property type="entry name" value="Band_7"/>
    <property type="match status" value="1"/>
</dbReference>
<dbReference type="PRINTS" id="PR00721">
    <property type="entry name" value="STOMATIN"/>
</dbReference>
<dbReference type="Proteomes" id="UP001198200">
    <property type="component" value="Unassembled WGS sequence"/>
</dbReference>
<dbReference type="InterPro" id="IPR001107">
    <property type="entry name" value="Band_7"/>
</dbReference>
<protein>
    <recommendedName>
        <fullName evidence="6">Protein HflC</fullName>
    </recommendedName>
</protein>
<keyword evidence="4" id="KW-1133">Transmembrane helix</keyword>
<organism evidence="8 9">
    <name type="scientific">Anthropogastromicrobium aceti</name>
    <dbReference type="NCBI Taxonomy" id="2981768"/>
    <lineage>
        <taxon>Bacteria</taxon>
        <taxon>Bacillati</taxon>
        <taxon>Bacillota</taxon>
        <taxon>Clostridia</taxon>
        <taxon>Lachnospirales</taxon>
        <taxon>Lachnospiraceae</taxon>
        <taxon>Anthropogastromicrobium</taxon>
    </lineage>
</organism>
<feature type="domain" description="Band 7" evidence="7">
    <location>
        <begin position="23"/>
        <end position="186"/>
    </location>
</feature>
<comment type="caution">
    <text evidence="8">The sequence shown here is derived from an EMBL/GenBank/DDBJ whole genome shotgun (WGS) entry which is preliminary data.</text>
</comment>
<dbReference type="InterPro" id="IPR036013">
    <property type="entry name" value="Band_7/SPFH_dom_sf"/>
</dbReference>
<evidence type="ECO:0000256" key="2">
    <source>
        <dbReference type="ARBA" id="ARBA00007862"/>
    </source>
</evidence>
<keyword evidence="8" id="KW-0378">Hydrolase</keyword>
<proteinExistence type="inferred from homology"/>
<dbReference type="SUPFAM" id="SSF117892">
    <property type="entry name" value="Band 7/SPFH domain"/>
    <property type="match status" value="1"/>
</dbReference>
<evidence type="ECO:0000256" key="3">
    <source>
        <dbReference type="ARBA" id="ARBA00022692"/>
    </source>
</evidence>
<keyword evidence="3" id="KW-0812">Transmembrane</keyword>